<proteinExistence type="predicted"/>
<reference evidence="2" key="1">
    <citation type="submission" date="2023-07" db="EMBL/GenBank/DDBJ databases">
        <title>30 novel species of actinomycetes from the DSMZ collection.</title>
        <authorList>
            <person name="Nouioui I."/>
        </authorList>
    </citation>
    <scope>NUCLEOTIDE SEQUENCE [LARGE SCALE GENOMIC DNA]</scope>
    <source>
        <strain evidence="2">DSM 44918</strain>
    </source>
</reference>
<comment type="caution">
    <text evidence="1">The sequence shown here is derived from an EMBL/GenBank/DDBJ whole genome shotgun (WGS) entry which is preliminary data.</text>
</comment>
<sequence length="89" mass="9075">MPQTISGQVDSNGSVIGGKGFTVTKVETGKYNIAFSNPFTTAPAVVATITQDGAWTTDVAVVWQAATGHALLITEVELAIAGGVVKAAR</sequence>
<accession>A0ABU2LW96</accession>
<organism evidence="1 2">
    <name type="scientific">Streptomyces millisiae</name>
    <dbReference type="NCBI Taxonomy" id="3075542"/>
    <lineage>
        <taxon>Bacteria</taxon>
        <taxon>Bacillati</taxon>
        <taxon>Actinomycetota</taxon>
        <taxon>Actinomycetes</taxon>
        <taxon>Kitasatosporales</taxon>
        <taxon>Streptomycetaceae</taxon>
        <taxon>Streptomyces</taxon>
    </lineage>
</organism>
<protein>
    <submittedName>
        <fullName evidence="1">Uncharacterized protein</fullName>
    </submittedName>
</protein>
<keyword evidence="2" id="KW-1185">Reference proteome</keyword>
<dbReference type="EMBL" id="JAVREM010000049">
    <property type="protein sequence ID" value="MDT0321857.1"/>
    <property type="molecule type" value="Genomic_DNA"/>
</dbReference>
<dbReference type="RefSeq" id="WP_311602172.1">
    <property type="nucleotide sequence ID" value="NZ_JAVREM010000049.1"/>
</dbReference>
<evidence type="ECO:0000313" key="1">
    <source>
        <dbReference type="EMBL" id="MDT0321857.1"/>
    </source>
</evidence>
<gene>
    <name evidence="1" type="ORF">RNC47_26330</name>
</gene>
<dbReference type="Proteomes" id="UP001183420">
    <property type="component" value="Unassembled WGS sequence"/>
</dbReference>
<evidence type="ECO:0000313" key="2">
    <source>
        <dbReference type="Proteomes" id="UP001183420"/>
    </source>
</evidence>
<name>A0ABU2LW96_9ACTN</name>